<keyword evidence="2" id="KW-1185">Reference proteome</keyword>
<sequence length="42" mass="4956">FVSEDNELLFPLRLYAANLRAQALCELEKNYQLKSRQILGMR</sequence>
<organism evidence="1 2">
    <name type="scientific">Anas zonorhyncha</name>
    <name type="common">Eastern spot-billed duck</name>
    <dbReference type="NCBI Taxonomy" id="75864"/>
    <lineage>
        <taxon>Eukaryota</taxon>
        <taxon>Metazoa</taxon>
        <taxon>Chordata</taxon>
        <taxon>Craniata</taxon>
        <taxon>Vertebrata</taxon>
        <taxon>Euteleostomi</taxon>
        <taxon>Archelosauria</taxon>
        <taxon>Archosauria</taxon>
        <taxon>Dinosauria</taxon>
        <taxon>Saurischia</taxon>
        <taxon>Theropoda</taxon>
        <taxon>Coelurosauria</taxon>
        <taxon>Aves</taxon>
        <taxon>Neognathae</taxon>
        <taxon>Galloanserae</taxon>
        <taxon>Anseriformes</taxon>
        <taxon>Anatidae</taxon>
        <taxon>Anatinae</taxon>
        <taxon>Anas</taxon>
    </lineage>
</organism>
<evidence type="ECO:0000313" key="1">
    <source>
        <dbReference type="Ensembl" id="ENSAZOP00000009781.1"/>
    </source>
</evidence>
<proteinExistence type="predicted"/>
<dbReference type="Ensembl" id="ENSAZOT00000010439.1">
    <property type="protein sequence ID" value="ENSAZOP00000009781.1"/>
    <property type="gene ID" value="ENSAZOG00000006241.1"/>
</dbReference>
<reference evidence="1" key="2">
    <citation type="submission" date="2025-09" db="UniProtKB">
        <authorList>
            <consortium name="Ensembl"/>
        </authorList>
    </citation>
    <scope>IDENTIFICATION</scope>
</reference>
<reference evidence="1" key="1">
    <citation type="submission" date="2025-08" db="UniProtKB">
        <authorList>
            <consortium name="Ensembl"/>
        </authorList>
    </citation>
    <scope>IDENTIFICATION</scope>
</reference>
<protein>
    <submittedName>
        <fullName evidence="1">Uncharacterized protein</fullName>
    </submittedName>
</protein>
<dbReference type="AlphaFoldDB" id="A0A8B9ULC7"/>
<accession>A0A8B9ULC7</accession>
<name>A0A8B9ULC7_9AVES</name>
<dbReference type="Proteomes" id="UP000694549">
    <property type="component" value="Unplaced"/>
</dbReference>
<evidence type="ECO:0000313" key="2">
    <source>
        <dbReference type="Proteomes" id="UP000694549"/>
    </source>
</evidence>